<dbReference type="InterPro" id="IPR055335">
    <property type="entry name" value="Ucp6/RUP1"/>
</dbReference>
<dbReference type="OrthoDB" id="4489171at2759"/>
<dbReference type="GO" id="GO:0016579">
    <property type="term" value="P:protein deubiquitination"/>
    <property type="evidence" value="ECO:0007669"/>
    <property type="project" value="TreeGrafter"/>
</dbReference>
<evidence type="ECO:0000313" key="3">
    <source>
        <dbReference type="EMBL" id="ETN40542.1"/>
    </source>
</evidence>
<gene>
    <name evidence="3" type="ORF">HMPREF1541_04819</name>
</gene>
<evidence type="ECO:0000313" key="4">
    <source>
        <dbReference type="Proteomes" id="UP000030752"/>
    </source>
</evidence>
<proteinExistence type="predicted"/>
<dbReference type="RefSeq" id="XP_008717385.1">
    <property type="nucleotide sequence ID" value="XM_008719163.1"/>
</dbReference>
<dbReference type="GeneID" id="19972158"/>
<feature type="region of interest" description="Disordered" evidence="2">
    <location>
        <begin position="595"/>
        <end position="619"/>
    </location>
</feature>
<evidence type="ECO:0000256" key="2">
    <source>
        <dbReference type="SAM" id="MobiDB-lite"/>
    </source>
</evidence>
<evidence type="ECO:0008006" key="5">
    <source>
        <dbReference type="Google" id="ProtNLM"/>
    </source>
</evidence>
<dbReference type="HOGENOM" id="CLU_005620_0_0_1"/>
<feature type="compositionally biased region" description="Basic and acidic residues" evidence="2">
    <location>
        <begin position="733"/>
        <end position="743"/>
    </location>
</feature>
<dbReference type="InParanoid" id="W2RVS0"/>
<dbReference type="GO" id="GO:0005634">
    <property type="term" value="C:nucleus"/>
    <property type="evidence" value="ECO:0007669"/>
    <property type="project" value="TreeGrafter"/>
</dbReference>
<dbReference type="EMBL" id="KB822720">
    <property type="protein sequence ID" value="ETN40542.1"/>
    <property type="molecule type" value="Genomic_DNA"/>
</dbReference>
<dbReference type="PANTHER" id="PTHR39597:SF1">
    <property type="entry name" value="UBA DOMAIN-CONTAINING PROTEIN RUP1"/>
    <property type="match status" value="1"/>
</dbReference>
<protein>
    <recommendedName>
        <fullName evidence="5">UBA domain-containing protein</fullName>
    </recommendedName>
</protein>
<name>W2RVS0_CYPE1</name>
<evidence type="ECO:0000256" key="1">
    <source>
        <dbReference type="SAM" id="Coils"/>
    </source>
</evidence>
<sequence length="805" mass="90340">MASEPSPDTIKTLSDFTGVSHEAAIILLKKNNNDVARSADVYWQDPVGSLREDPNARTWEYQDNVPFDDGASTGAMPATRPPSRADNSNKVVDLSHTHAEATAAADKQMQDDEMNDPEMQRAINLSLGKPEMPEQESGITGAGQQFGPANRPSYDPAQWSMVPVATSRELIDHPSPSKRRRKEGQPAFLRPSKESGYLAALLTIYHSIPLAREALLMPPMKVLSYGYNSAWWSGSSDENSKSLSMELDQNADKDRINLLAELQCLMAFLDGTTRAYGSVDALTDLNAFRNFRHEASTSFSHFLEAWKYAAVAQHPQEQVTQIFNSTAVRNDAGSIQDKEMVCVEPIVNHIPGQLLVSLLDNTVWNDTVDELEDVWISQAAEIFTIRLFDPGQQLGGLDLTVPPIWYPDRYMESLRMQALRMREEVQEVQRQFNHCIAQQRRLTSFMGHDRRPIRARDVLEAAARLSKTALKDRYGEHQPSADLEVLNVSSVEEHIRAALQRIDDKIQLLEDRKEPLRARIQQIRMQYTAPGDNPDEPPHMKYVLQGVATKPEIMYVRERNQDLLGLDDEEDVKHQDYQWWRIEWPQSRQYDQAEIKPPTIGPMPKTEAEASDGTAATDIGDAPYSVVPVAEDDVIEAARTEHHSVVLVYANQNAMSFQGKPMSPPLRQFVEQDNVNFAKELREEADEQDDSSMTWETVPLAAGGAVRADREMTPMSTSTHRGEDGQPSPKRPRSSDDGWKPQEEGLPSYDEAVGSPVPEMQERSNKIGLYAEAMLEKYGNEDGTATNDQEIGEAVHVERAADLPR</sequence>
<feature type="region of interest" description="Disordered" evidence="2">
    <location>
        <begin position="704"/>
        <end position="765"/>
    </location>
</feature>
<dbReference type="VEuPathDB" id="FungiDB:HMPREF1541_04819"/>
<organism evidence="3 4">
    <name type="scientific">Cyphellophora europaea (strain CBS 101466)</name>
    <name type="common">Phialophora europaea</name>
    <dbReference type="NCBI Taxonomy" id="1220924"/>
    <lineage>
        <taxon>Eukaryota</taxon>
        <taxon>Fungi</taxon>
        <taxon>Dikarya</taxon>
        <taxon>Ascomycota</taxon>
        <taxon>Pezizomycotina</taxon>
        <taxon>Eurotiomycetes</taxon>
        <taxon>Chaetothyriomycetidae</taxon>
        <taxon>Chaetothyriales</taxon>
        <taxon>Cyphellophoraceae</taxon>
        <taxon>Cyphellophora</taxon>
    </lineage>
</organism>
<keyword evidence="1" id="KW-0175">Coiled coil</keyword>
<accession>W2RVS0</accession>
<keyword evidence="4" id="KW-1185">Reference proteome</keyword>
<dbReference type="PANTHER" id="PTHR39597">
    <property type="entry name" value="UBA DOMAIN-CONTAINING PROTEIN RUP1"/>
    <property type="match status" value="1"/>
</dbReference>
<dbReference type="STRING" id="1220924.W2RVS0"/>
<feature type="coiled-coil region" evidence="1">
    <location>
        <begin position="499"/>
        <end position="526"/>
    </location>
</feature>
<feature type="region of interest" description="Disordered" evidence="2">
    <location>
        <begin position="131"/>
        <end position="189"/>
    </location>
</feature>
<dbReference type="eggNOG" id="ENOG502S0Z0">
    <property type="taxonomic scope" value="Eukaryota"/>
</dbReference>
<reference evidence="3 4" key="1">
    <citation type="submission" date="2013-03" db="EMBL/GenBank/DDBJ databases">
        <title>The Genome Sequence of Phialophora europaea CBS 101466.</title>
        <authorList>
            <consortium name="The Broad Institute Genomics Platform"/>
            <person name="Cuomo C."/>
            <person name="de Hoog S."/>
            <person name="Gorbushina A."/>
            <person name="Walker B."/>
            <person name="Young S.K."/>
            <person name="Zeng Q."/>
            <person name="Gargeya S."/>
            <person name="Fitzgerald M."/>
            <person name="Haas B."/>
            <person name="Abouelleil A."/>
            <person name="Allen A.W."/>
            <person name="Alvarado L."/>
            <person name="Arachchi H.M."/>
            <person name="Berlin A.M."/>
            <person name="Chapman S.B."/>
            <person name="Gainer-Dewar J."/>
            <person name="Goldberg J."/>
            <person name="Griggs A."/>
            <person name="Gujja S."/>
            <person name="Hansen M."/>
            <person name="Howarth C."/>
            <person name="Imamovic A."/>
            <person name="Ireland A."/>
            <person name="Larimer J."/>
            <person name="McCowan C."/>
            <person name="Murphy C."/>
            <person name="Pearson M."/>
            <person name="Poon T.W."/>
            <person name="Priest M."/>
            <person name="Roberts A."/>
            <person name="Saif S."/>
            <person name="Shea T."/>
            <person name="Sisk P."/>
            <person name="Sykes S."/>
            <person name="Wortman J."/>
            <person name="Nusbaum C."/>
            <person name="Birren B."/>
        </authorList>
    </citation>
    <scope>NUCLEOTIDE SEQUENCE [LARGE SCALE GENOMIC DNA]</scope>
    <source>
        <strain evidence="3 4">CBS 101466</strain>
    </source>
</reference>
<dbReference type="GO" id="GO:0005829">
    <property type="term" value="C:cytosol"/>
    <property type="evidence" value="ECO:0007669"/>
    <property type="project" value="TreeGrafter"/>
</dbReference>
<feature type="region of interest" description="Disordered" evidence="2">
    <location>
        <begin position="64"/>
        <end position="88"/>
    </location>
</feature>
<dbReference type="Proteomes" id="UP000030752">
    <property type="component" value="Unassembled WGS sequence"/>
</dbReference>
<dbReference type="AlphaFoldDB" id="W2RVS0"/>